<keyword evidence="1" id="KW-0611">Plant defense</keyword>
<organism evidence="3 4">
    <name type="scientific">Flemingia macrophylla</name>
    <dbReference type="NCBI Taxonomy" id="520843"/>
    <lineage>
        <taxon>Eukaryota</taxon>
        <taxon>Viridiplantae</taxon>
        <taxon>Streptophyta</taxon>
        <taxon>Embryophyta</taxon>
        <taxon>Tracheophyta</taxon>
        <taxon>Spermatophyta</taxon>
        <taxon>Magnoliopsida</taxon>
        <taxon>eudicotyledons</taxon>
        <taxon>Gunneridae</taxon>
        <taxon>Pentapetalae</taxon>
        <taxon>rosids</taxon>
        <taxon>fabids</taxon>
        <taxon>Fabales</taxon>
        <taxon>Fabaceae</taxon>
        <taxon>Papilionoideae</taxon>
        <taxon>50 kb inversion clade</taxon>
        <taxon>NPAAA clade</taxon>
        <taxon>indigoferoid/millettioid clade</taxon>
        <taxon>Phaseoleae</taxon>
        <taxon>Flemingia</taxon>
    </lineage>
</organism>
<dbReference type="Pfam" id="PF23247">
    <property type="entry name" value="LRR_RPS2"/>
    <property type="match status" value="1"/>
</dbReference>
<dbReference type="InterPro" id="IPR050905">
    <property type="entry name" value="Plant_NBS-LRR"/>
</dbReference>
<dbReference type="PANTHER" id="PTHR33463:SF198">
    <property type="entry name" value="RPP4C3"/>
    <property type="match status" value="1"/>
</dbReference>
<dbReference type="SUPFAM" id="SSF52047">
    <property type="entry name" value="RNI-like"/>
    <property type="match status" value="1"/>
</dbReference>
<evidence type="ECO:0000313" key="4">
    <source>
        <dbReference type="Proteomes" id="UP001603857"/>
    </source>
</evidence>
<comment type="caution">
    <text evidence="3">The sequence shown here is derived from an EMBL/GenBank/DDBJ whole genome shotgun (WGS) entry which is preliminary data.</text>
</comment>
<feature type="domain" description="Disease resistance protein At4g27190-like leucine-rich repeats" evidence="2">
    <location>
        <begin position="82"/>
        <end position="175"/>
    </location>
</feature>
<reference evidence="3 4" key="1">
    <citation type="submission" date="2024-08" db="EMBL/GenBank/DDBJ databases">
        <title>Insights into the chromosomal genome structure of Flemingia macrophylla.</title>
        <authorList>
            <person name="Ding Y."/>
            <person name="Zhao Y."/>
            <person name="Bi W."/>
            <person name="Wu M."/>
            <person name="Zhao G."/>
            <person name="Gong Y."/>
            <person name="Li W."/>
            <person name="Zhang P."/>
        </authorList>
    </citation>
    <scope>NUCLEOTIDE SEQUENCE [LARGE SCALE GENOMIC DNA]</scope>
    <source>
        <strain evidence="3">DYQJB</strain>
        <tissue evidence="3">Leaf</tissue>
    </source>
</reference>
<proteinExistence type="predicted"/>
<keyword evidence="4" id="KW-1185">Reference proteome</keyword>
<dbReference type="Proteomes" id="UP001603857">
    <property type="component" value="Unassembled WGS sequence"/>
</dbReference>
<dbReference type="InterPro" id="IPR032675">
    <property type="entry name" value="LRR_dom_sf"/>
</dbReference>
<gene>
    <name evidence="3" type="ORF">Fmac_010510</name>
</gene>
<sequence>MEIIDCDSIEEIIVCNKEGDESPEEEIIFPHLNCLTLNGLPKLISFYKGSLGFPSLDQLKVTTCSMLKYLLTSSTAKSLVQLKTMKIKGCDSIEKIIVCNKEGDESTEEEIIFPHLNCLTLNDLPELISFYDGSLSFPFLDKLKVTDCNMLKYLLTSSTAKGLVQLKTMVIKECDSIKEIIVCNKEGDESTEIEIIIFLHLNRLTLDELPKLRSFYKGSLSFPSLNKLNVSSCDRMKTDLNSFMLNQKTLIDDDFDDEDSSES</sequence>
<dbReference type="Gene3D" id="3.80.10.10">
    <property type="entry name" value="Ribonuclease Inhibitor"/>
    <property type="match status" value="1"/>
</dbReference>
<name>A0ABD1MJX4_9FABA</name>
<evidence type="ECO:0000256" key="1">
    <source>
        <dbReference type="ARBA" id="ARBA00022821"/>
    </source>
</evidence>
<evidence type="ECO:0000259" key="2">
    <source>
        <dbReference type="Pfam" id="PF23247"/>
    </source>
</evidence>
<dbReference type="InterPro" id="IPR057135">
    <property type="entry name" value="At4g27190-like_LRR"/>
</dbReference>
<evidence type="ECO:0000313" key="3">
    <source>
        <dbReference type="EMBL" id="KAL2336064.1"/>
    </source>
</evidence>
<accession>A0ABD1MJX4</accession>
<dbReference type="PANTHER" id="PTHR33463">
    <property type="entry name" value="NB-ARC DOMAIN-CONTAINING PROTEIN-RELATED"/>
    <property type="match status" value="1"/>
</dbReference>
<dbReference type="EMBL" id="JBGMDY010000004">
    <property type="protein sequence ID" value="KAL2336064.1"/>
    <property type="molecule type" value="Genomic_DNA"/>
</dbReference>
<protein>
    <recommendedName>
        <fullName evidence="2">Disease resistance protein At4g27190-like leucine-rich repeats domain-containing protein</fullName>
    </recommendedName>
</protein>
<dbReference type="AlphaFoldDB" id="A0ABD1MJX4"/>